<feature type="compositionally biased region" description="Polar residues" evidence="1">
    <location>
        <begin position="236"/>
        <end position="247"/>
    </location>
</feature>
<proteinExistence type="predicted"/>
<evidence type="ECO:0000259" key="2">
    <source>
        <dbReference type="Pfam" id="PF21821"/>
    </source>
</evidence>
<dbReference type="EMBL" id="UGHJ01000001">
    <property type="protein sequence ID" value="STO68926.1"/>
    <property type="molecule type" value="Genomic_DNA"/>
</dbReference>
<evidence type="ECO:0000313" key="3">
    <source>
        <dbReference type="EMBL" id="STO68926.1"/>
    </source>
</evidence>
<dbReference type="RefSeq" id="WP_115073129.1">
    <property type="nucleotide sequence ID" value="NZ_UGHE01000002.1"/>
</dbReference>
<dbReference type="AlphaFoldDB" id="A0AB38H9X8"/>
<feature type="region of interest" description="Disordered" evidence="1">
    <location>
        <begin position="211"/>
        <end position="250"/>
    </location>
</feature>
<feature type="domain" description="Dit-like phage tail protein N-terminal" evidence="2">
    <location>
        <begin position="17"/>
        <end position="213"/>
    </location>
</feature>
<name>A0AB38H9X8_9PAST</name>
<dbReference type="Pfam" id="PF21821">
    <property type="entry name" value="Dit_like"/>
    <property type="match status" value="1"/>
</dbReference>
<reference evidence="3 4" key="1">
    <citation type="submission" date="2018-06" db="EMBL/GenBank/DDBJ databases">
        <authorList>
            <consortium name="Pathogen Informatics"/>
            <person name="Doyle S."/>
        </authorList>
    </citation>
    <scope>NUCLEOTIDE SEQUENCE [LARGE SCALE GENOMIC DNA]</scope>
    <source>
        <strain evidence="3 4">NCTC8540</strain>
    </source>
</reference>
<organism evidence="3 4">
    <name type="scientific">Canicola haemoglobinophilus</name>
    <dbReference type="NCBI Taxonomy" id="733"/>
    <lineage>
        <taxon>Bacteria</taxon>
        <taxon>Pseudomonadati</taxon>
        <taxon>Pseudomonadota</taxon>
        <taxon>Gammaproteobacteria</taxon>
        <taxon>Pasteurellales</taxon>
        <taxon>Pasteurellaceae</taxon>
        <taxon>Canicola</taxon>
    </lineage>
</organism>
<accession>A0AB38H9X8</accession>
<protein>
    <recommendedName>
        <fullName evidence="2">Dit-like phage tail protein N-terminal domain-containing protein</fullName>
    </recommendedName>
</protein>
<comment type="caution">
    <text evidence="3">The sequence shown here is derived from an EMBL/GenBank/DDBJ whole genome shotgun (WGS) entry which is preliminary data.</text>
</comment>
<evidence type="ECO:0000256" key="1">
    <source>
        <dbReference type="SAM" id="MobiDB-lite"/>
    </source>
</evidence>
<dbReference type="InterPro" id="IPR048494">
    <property type="entry name" value="Dit-like_N"/>
</dbReference>
<sequence>MFNFAQITNRRIGKITLDVVTNEDHQSNLDISENPIESGAVIADHAVLKPKSVTIVGVMVEHDHGGFGANLPYLGNIRGVTDFLNQFPLPVKVVTQTAQTLAKATRVLSQAAGAVQMAQDQINKVRAIAPFLPDFGLGGFLDSSESSNRIQKCYADLVASQKSGEPIDIQTGIHLYKNMLIESVSVVQSQDGSATFTISAREVLIVDTVTTTSQPNKSKNGVAGKQKSGRAAIQSAPKTQQGATQTKPVEKGGLARYIGEGLKKALK</sequence>
<gene>
    <name evidence="3" type="ORF">NCTC8540_01444</name>
</gene>
<dbReference type="Proteomes" id="UP000254496">
    <property type="component" value="Unassembled WGS sequence"/>
</dbReference>
<evidence type="ECO:0000313" key="4">
    <source>
        <dbReference type="Proteomes" id="UP000254496"/>
    </source>
</evidence>